<accession>A0A066YY74</accession>
<evidence type="ECO:0000256" key="1">
    <source>
        <dbReference type="SAM" id="MobiDB-lite"/>
    </source>
</evidence>
<dbReference type="InterPro" id="IPR057746">
    <property type="entry name" value="CpnT-like_N"/>
</dbReference>
<evidence type="ECO:0000259" key="2">
    <source>
        <dbReference type="Pfam" id="PF25547"/>
    </source>
</evidence>
<keyword evidence="4" id="KW-1185">Reference proteome</keyword>
<feature type="compositionally biased region" description="Low complexity" evidence="1">
    <location>
        <begin position="972"/>
        <end position="988"/>
    </location>
</feature>
<name>A0A066YY74_9ACTN</name>
<sequence length="1015" mass="99641">MHAEPHHPKGEHVSRNLPEELAPALARTGHAWPQADEDGLRQAAGLWREFGSEADALVRRGNTSAQRVAGENAGPAVEAFSTHWQQFSGGGRGQLDDASAAAGLVAAALDKAAGVVDHSKAEIVAVLQELTEKIRAADAAEAKAKAQIAQAGKELTSGVGGLVSGLVNGAAGVVKEGVAEAEELAAVADAKRKIGQLLEQLERDMGEAAKSLAKEPPLVALERIAQADGRGLHGENRESSMAARSGQVTGVLAKSGVARAVEVAGVAGVHAELKADGTVKTDRHGNPVLVGEDGQRVKGVEGVKVTQGADGTQQLVGPDGTPVSGVAMGEDGKPLLGKDGKPLLVGLTGALVGTGITLALGLDGHPKLGEDGHPLMMAADGSQVSGLVTDQKGHLVTGGNGQAVTVNAAMQAVGPNGQIVQFGADGRPLDLLGPDGQPVQVADGQHNGGPFADGSRGGHGNGHGHNVPGGDQGNGPGGQNGPGSNGPGGNGQGNGGISVKANVGGLGVDVSLGQDTQPQSAPAGGGHRGNSGYQNNSAAAYGGSHGGGNGGGYGNAGGGGSYGGGGGGGSYDYTPPAPSHGPVSVHVDSVLAPPPPAAAPAVDADIWSSGSAGGGGGGGHHGGGNSGSSFGGGSGGSSGGSSFQLGPVGGGSAPVAGGGLPVGGRSARAGGRCGPGRRRTRRHARRGRHSRRPGAAAGTPAPRCGRGRSGRNPRCSRCGRGRGGRHARCERPGRFGGRGGRRRPAPGGRPRGRGPPGDRPGPAAGGGGIGQHAPGGPVRQEPMADIRRHGPVDESGAPVHQASAAWLVITGGRSGGTVLPGSGEQTVRTLADSRPYGLPGGLGPVDPAHQAEVVRRTPAPYPDPMVGEWIEVLNGGGPGESGRANNCVDVALSAVDTLGGAPTCAAPACPTARPASAAAATAPNSNSAPASSTSATAPRPTASSARPCSRTAPAPARCCSPSTASAARTPGTPSTTRACSATSTTRPATPRRPRSTRPTTACGRSPWTPPTGRST</sequence>
<dbReference type="PATRIC" id="fig|1348663.4.peg.3339"/>
<comment type="caution">
    <text evidence="3">The sequence shown here is derived from an EMBL/GenBank/DDBJ whole genome shotgun (WGS) entry which is preliminary data.</text>
</comment>
<feature type="domain" description="Outer membrane channel protein CpnT-like N-terminal" evidence="2">
    <location>
        <begin position="18"/>
        <end position="128"/>
    </location>
</feature>
<feature type="compositionally biased region" description="Gly residues" evidence="1">
    <location>
        <begin position="611"/>
        <end position="639"/>
    </location>
</feature>
<feature type="compositionally biased region" description="Basic residues" evidence="1">
    <location>
        <begin position="717"/>
        <end position="726"/>
    </location>
</feature>
<dbReference type="HOGENOM" id="CLU_296974_0_0_11"/>
<feature type="compositionally biased region" description="Gly residues" evidence="1">
    <location>
        <begin position="647"/>
        <end position="662"/>
    </location>
</feature>
<feature type="region of interest" description="Disordered" evidence="1">
    <location>
        <begin position="425"/>
        <end position="537"/>
    </location>
</feature>
<feature type="compositionally biased region" description="Low complexity" evidence="1">
    <location>
        <begin position="693"/>
        <end position="704"/>
    </location>
</feature>
<feature type="compositionally biased region" description="Low complexity" evidence="1">
    <location>
        <begin position="920"/>
        <end position="949"/>
    </location>
</feature>
<feature type="compositionally biased region" description="Basic residues" evidence="1">
    <location>
        <begin position="675"/>
        <end position="692"/>
    </location>
</feature>
<dbReference type="Pfam" id="PF25547">
    <property type="entry name" value="WXG100_2"/>
    <property type="match status" value="1"/>
</dbReference>
<dbReference type="eggNOG" id="COG3170">
    <property type="taxonomic scope" value="Bacteria"/>
</dbReference>
<reference evidence="3 4" key="1">
    <citation type="submission" date="2014-05" db="EMBL/GenBank/DDBJ databases">
        <title>Draft Genome Sequence of Kitasatospora cheerisanensis KCTC 2395.</title>
        <authorList>
            <person name="Nam D.H."/>
        </authorList>
    </citation>
    <scope>NUCLEOTIDE SEQUENCE [LARGE SCALE GENOMIC DNA]</scope>
    <source>
        <strain evidence="3 4">KCTC 2395</strain>
    </source>
</reference>
<proteinExistence type="predicted"/>
<feature type="region of interest" description="Disordered" evidence="1">
    <location>
        <begin position="573"/>
        <end position="783"/>
    </location>
</feature>
<feature type="region of interest" description="Disordered" evidence="1">
    <location>
        <begin position="920"/>
        <end position="1015"/>
    </location>
</feature>
<gene>
    <name evidence="3" type="ORF">KCH_34710</name>
</gene>
<evidence type="ECO:0000313" key="3">
    <source>
        <dbReference type="EMBL" id="KDN84944.1"/>
    </source>
</evidence>
<dbReference type="Proteomes" id="UP000027178">
    <property type="component" value="Unassembled WGS sequence"/>
</dbReference>
<dbReference type="eggNOG" id="COG3468">
    <property type="taxonomic scope" value="Bacteria"/>
</dbReference>
<dbReference type="EMBL" id="JNBY01000089">
    <property type="protein sequence ID" value="KDN84944.1"/>
    <property type="molecule type" value="Genomic_DNA"/>
</dbReference>
<dbReference type="AlphaFoldDB" id="A0A066YY74"/>
<organism evidence="3 4">
    <name type="scientific">Kitasatospora cheerisanensis KCTC 2395</name>
    <dbReference type="NCBI Taxonomy" id="1348663"/>
    <lineage>
        <taxon>Bacteria</taxon>
        <taxon>Bacillati</taxon>
        <taxon>Actinomycetota</taxon>
        <taxon>Actinomycetes</taxon>
        <taxon>Kitasatosporales</taxon>
        <taxon>Streptomycetaceae</taxon>
        <taxon>Kitasatospora</taxon>
    </lineage>
</organism>
<feature type="compositionally biased region" description="Gly residues" evidence="1">
    <location>
        <begin position="470"/>
        <end position="496"/>
    </location>
</feature>
<evidence type="ECO:0000313" key="4">
    <source>
        <dbReference type="Proteomes" id="UP000027178"/>
    </source>
</evidence>
<protein>
    <recommendedName>
        <fullName evidence="2">Outer membrane channel protein CpnT-like N-terminal domain-containing protein</fullName>
    </recommendedName>
</protein>